<dbReference type="AlphaFoldDB" id="A0A024GQ29"/>
<protein>
    <submittedName>
        <fullName evidence="1">Uncharacterized protein</fullName>
    </submittedName>
</protein>
<organism evidence="1 2">
    <name type="scientific">Albugo candida</name>
    <dbReference type="NCBI Taxonomy" id="65357"/>
    <lineage>
        <taxon>Eukaryota</taxon>
        <taxon>Sar</taxon>
        <taxon>Stramenopiles</taxon>
        <taxon>Oomycota</taxon>
        <taxon>Peronosporomycetes</taxon>
        <taxon>Albuginales</taxon>
        <taxon>Albuginaceae</taxon>
        <taxon>Albugo</taxon>
    </lineage>
</organism>
<evidence type="ECO:0000313" key="2">
    <source>
        <dbReference type="Proteomes" id="UP000053237"/>
    </source>
</evidence>
<evidence type="ECO:0000313" key="1">
    <source>
        <dbReference type="EMBL" id="CCI48894.1"/>
    </source>
</evidence>
<name>A0A024GQ29_9STRA</name>
<comment type="caution">
    <text evidence="1">The sequence shown here is derived from an EMBL/GenBank/DDBJ whole genome shotgun (WGS) entry which is preliminary data.</text>
</comment>
<proteinExistence type="predicted"/>
<accession>A0A024GQ29</accession>
<sequence length="388" mass="44738">MQIRSLKLKVYREWIHVTARHLTHAEAHETFVASDKCLSFFMGRFEIMLRRMTNMTTLSDNELVLRAINYNFYLFTHRPTLHPSRTIFMDDTAVFFEDPRLKMSTLLEPDMSGSSQQASEFDSENEIENGVEDTEIVISNIKRAVLLVLASKNRPMRYVGNSLRTRRTKNAMLKKAALGSKPLASYLQPKATVVEVAAEDEIDAESEADVEAHSDENGDKLRELTQQKGKMENYAARARAPAILAYFRLIKCGRKRLAASSLIADVAGKRVYYAKLIRTWDFTSLKNGSLTELRQEKHAKRKRFLHDEDCILPLQQYLRDNKFKAELATLYEHTNTKILVGLGCDPLSTISERAVMRWLNALNIKYREVQKGIYVDEHKREDVLRYSH</sequence>
<keyword evidence="2" id="KW-1185">Reference proteome</keyword>
<dbReference type="OrthoDB" id="111528at2759"/>
<dbReference type="EMBL" id="CAIX01000255">
    <property type="protein sequence ID" value="CCI48894.1"/>
    <property type="molecule type" value="Genomic_DNA"/>
</dbReference>
<gene>
    <name evidence="1" type="ORF">BN9_101030</name>
</gene>
<dbReference type="Proteomes" id="UP000053237">
    <property type="component" value="Unassembled WGS sequence"/>
</dbReference>
<reference evidence="1 2" key="1">
    <citation type="submission" date="2012-05" db="EMBL/GenBank/DDBJ databases">
        <title>Recombination and specialization in a pathogen metapopulation.</title>
        <authorList>
            <person name="Gardiner A."/>
            <person name="Kemen E."/>
            <person name="Schultz-Larsen T."/>
            <person name="MacLean D."/>
            <person name="Van Oosterhout C."/>
            <person name="Jones J.D.G."/>
        </authorList>
    </citation>
    <scope>NUCLEOTIDE SEQUENCE [LARGE SCALE GENOMIC DNA]</scope>
    <source>
        <strain evidence="1 2">Ac Nc2</strain>
    </source>
</reference>
<dbReference type="InParanoid" id="A0A024GQ29"/>